<evidence type="ECO:0000313" key="2">
    <source>
        <dbReference type="EMBL" id="TGX53603.1"/>
    </source>
</evidence>
<dbReference type="EMBL" id="SRXT01000004">
    <property type="protein sequence ID" value="TGX53603.1"/>
    <property type="molecule type" value="Genomic_DNA"/>
</dbReference>
<feature type="compositionally biased region" description="Low complexity" evidence="1">
    <location>
        <begin position="8"/>
        <end position="25"/>
    </location>
</feature>
<dbReference type="RefSeq" id="WP_135964108.1">
    <property type="nucleotide sequence ID" value="NZ_SRXT01000004.1"/>
</dbReference>
<dbReference type="Proteomes" id="UP000306147">
    <property type="component" value="Unassembled WGS sequence"/>
</dbReference>
<evidence type="ECO:0000256" key="1">
    <source>
        <dbReference type="SAM" id="MobiDB-lite"/>
    </source>
</evidence>
<dbReference type="AlphaFoldDB" id="A0A4S1XD46"/>
<gene>
    <name evidence="2" type="ORF">E5A73_12325</name>
</gene>
<feature type="compositionally biased region" description="Pro residues" evidence="1">
    <location>
        <begin position="26"/>
        <end position="36"/>
    </location>
</feature>
<sequence length="307" mass="33240">MSKRSDPAAFARAAGAADPVTLADPAPAPDPAPPPESANALAVADDDDAPLDYDPADYRWVPVRRIPRTDGWTEEKQRRFIETLADTGLVNLAARAVGMSRESAYRLRRSAHGAAFARAWDAARQHAGGLIEDIAFERAIEGVEHEVYNECGEVVGARLVHDNRLLKYLLSHLKPERYGTRNGEGRAPAMPAPAAPAEAPPALEESLRAMEPALPAPPEQLLAPEDLAAALELAEMADGVLPHFLSEQRPPRSDAQTAAEEAEARHARGAAAMAREEAGEALTEEESADQCFYLDPVSNARRRRRSR</sequence>
<dbReference type="OrthoDB" id="7282816at2"/>
<protein>
    <recommendedName>
        <fullName evidence="4">Terminase small subunit</fullName>
    </recommendedName>
</protein>
<comment type="caution">
    <text evidence="2">The sequence shown here is derived from an EMBL/GenBank/DDBJ whole genome shotgun (WGS) entry which is preliminary data.</text>
</comment>
<proteinExistence type="predicted"/>
<reference evidence="2 3" key="1">
    <citation type="submission" date="2019-04" db="EMBL/GenBank/DDBJ databases">
        <title>Sphingomonas psychrotolerans sp. nov., isolated from soil in the Tianshan Mountains, Xinjiang, China.</title>
        <authorList>
            <person name="Luo Y."/>
            <person name="Sheng H."/>
        </authorList>
    </citation>
    <scope>NUCLEOTIDE SEQUENCE [LARGE SCALE GENOMIC DNA]</scope>
    <source>
        <strain evidence="2 3">ZFGT-11</strain>
    </source>
</reference>
<name>A0A4S1XD46_9SPHN</name>
<evidence type="ECO:0000313" key="3">
    <source>
        <dbReference type="Proteomes" id="UP000306147"/>
    </source>
</evidence>
<evidence type="ECO:0008006" key="4">
    <source>
        <dbReference type="Google" id="ProtNLM"/>
    </source>
</evidence>
<keyword evidence="3" id="KW-1185">Reference proteome</keyword>
<feature type="region of interest" description="Disordered" evidence="1">
    <location>
        <begin position="177"/>
        <end position="199"/>
    </location>
</feature>
<feature type="region of interest" description="Disordered" evidence="1">
    <location>
        <begin position="245"/>
        <end position="307"/>
    </location>
</feature>
<organism evidence="2 3">
    <name type="scientific">Sphingomonas gei</name>
    <dbReference type="NCBI Taxonomy" id="1395960"/>
    <lineage>
        <taxon>Bacteria</taxon>
        <taxon>Pseudomonadati</taxon>
        <taxon>Pseudomonadota</taxon>
        <taxon>Alphaproteobacteria</taxon>
        <taxon>Sphingomonadales</taxon>
        <taxon>Sphingomonadaceae</taxon>
        <taxon>Sphingomonas</taxon>
    </lineage>
</organism>
<feature type="region of interest" description="Disordered" evidence="1">
    <location>
        <begin position="1"/>
        <end position="48"/>
    </location>
</feature>
<accession>A0A4S1XD46</accession>